<reference evidence="6 7" key="1">
    <citation type="submission" date="2018-12" db="EMBL/GenBank/DDBJ databases">
        <title>Bacillus ochoae sp. nov., Paenibacillus whitsoniae sp. nov., Paenibacillus spiritus sp. nov. Isolated from the Mars Exploration Rover during spacecraft assembly.</title>
        <authorList>
            <person name="Seuylemezian A."/>
            <person name="Vaishampayan P."/>
        </authorList>
    </citation>
    <scope>NUCLEOTIDE SEQUENCE [LARGE SCALE GENOMIC DNA]</scope>
    <source>
        <strain evidence="6 7">MER 54</strain>
    </source>
</reference>
<evidence type="ECO:0000256" key="2">
    <source>
        <dbReference type="ARBA" id="ARBA00022448"/>
    </source>
</evidence>
<evidence type="ECO:0000256" key="4">
    <source>
        <dbReference type="ARBA" id="ARBA00022840"/>
    </source>
</evidence>
<sequence length="299" mass="33751">MLTVSHLTKAFPGGKGIFDVSFSVEKGEVFGFLGPNGAGKSTTIRHIMGFMRQDQGTVTVHGHDTWTKQGEVQKYIGYLPGEIAFIEGMTGSSFLDFMAELQGVKAKRQRRDELIRRFQFDVNTPIRKMSKGMKQKVGIVAAFMHEPEVIILDEPTSGLDPLMQKVFIDLVLEEKAKGTTFLMSSHSFAEIERTCDRAAIIKDGRILTVKNIHELQSMQRKLFEVTFERLADAETFARTSGLAVESREGNRVRVAVQGAYQTFLAETSRYAVRNVDVFTQSLEDIFMNYYDRQEGTQHE</sequence>
<dbReference type="CDD" id="cd03230">
    <property type="entry name" value="ABC_DR_subfamily_A"/>
    <property type="match status" value="1"/>
</dbReference>
<dbReference type="AlphaFoldDB" id="A0A430JKH8"/>
<name>A0A430JKH8_9BACL</name>
<comment type="caution">
    <text evidence="6">The sequence shown here is derived from an EMBL/GenBank/DDBJ whole genome shotgun (WGS) entry which is preliminary data.</text>
</comment>
<evidence type="ECO:0000313" key="6">
    <source>
        <dbReference type="EMBL" id="RTE11561.1"/>
    </source>
</evidence>
<organism evidence="6 7">
    <name type="scientific">Paenibacillus whitsoniae</name>
    <dbReference type="NCBI Taxonomy" id="2496558"/>
    <lineage>
        <taxon>Bacteria</taxon>
        <taxon>Bacillati</taxon>
        <taxon>Bacillota</taxon>
        <taxon>Bacilli</taxon>
        <taxon>Bacillales</taxon>
        <taxon>Paenibacillaceae</taxon>
        <taxon>Paenibacillus</taxon>
    </lineage>
</organism>
<dbReference type="GO" id="GO:0016887">
    <property type="term" value="F:ATP hydrolysis activity"/>
    <property type="evidence" value="ECO:0007669"/>
    <property type="project" value="InterPro"/>
</dbReference>
<dbReference type="Pfam" id="PF00005">
    <property type="entry name" value="ABC_tran"/>
    <property type="match status" value="1"/>
</dbReference>
<proteinExistence type="inferred from homology"/>
<keyword evidence="4 6" id="KW-0067">ATP-binding</keyword>
<dbReference type="InterPro" id="IPR017871">
    <property type="entry name" value="ABC_transporter-like_CS"/>
</dbReference>
<dbReference type="InterPro" id="IPR003439">
    <property type="entry name" value="ABC_transporter-like_ATP-bd"/>
</dbReference>
<protein>
    <submittedName>
        <fullName evidence="6">ABC transporter ATP-binding protein</fullName>
    </submittedName>
</protein>
<gene>
    <name evidence="6" type="ORF">EJQ19_01845</name>
</gene>
<dbReference type="EMBL" id="RXHU01000007">
    <property type="protein sequence ID" value="RTE11561.1"/>
    <property type="molecule type" value="Genomic_DNA"/>
</dbReference>
<dbReference type="GO" id="GO:0005524">
    <property type="term" value="F:ATP binding"/>
    <property type="evidence" value="ECO:0007669"/>
    <property type="project" value="UniProtKB-KW"/>
</dbReference>
<dbReference type="SUPFAM" id="SSF52540">
    <property type="entry name" value="P-loop containing nucleoside triphosphate hydrolases"/>
    <property type="match status" value="1"/>
</dbReference>
<keyword evidence="7" id="KW-1185">Reference proteome</keyword>
<dbReference type="PROSITE" id="PS50893">
    <property type="entry name" value="ABC_TRANSPORTER_2"/>
    <property type="match status" value="1"/>
</dbReference>
<dbReference type="PANTHER" id="PTHR42711:SF5">
    <property type="entry name" value="ABC TRANSPORTER ATP-BINDING PROTEIN NATA"/>
    <property type="match status" value="1"/>
</dbReference>
<dbReference type="RefSeq" id="WP_126139507.1">
    <property type="nucleotide sequence ID" value="NZ_RXHU01000007.1"/>
</dbReference>
<dbReference type="OrthoDB" id="9804819at2"/>
<keyword evidence="3" id="KW-0547">Nucleotide-binding</keyword>
<dbReference type="Proteomes" id="UP000276128">
    <property type="component" value="Unassembled WGS sequence"/>
</dbReference>
<dbReference type="InterPro" id="IPR027417">
    <property type="entry name" value="P-loop_NTPase"/>
</dbReference>
<dbReference type="PROSITE" id="PS00211">
    <property type="entry name" value="ABC_TRANSPORTER_1"/>
    <property type="match status" value="1"/>
</dbReference>
<feature type="domain" description="ABC transporter" evidence="5">
    <location>
        <begin position="2"/>
        <end position="228"/>
    </location>
</feature>
<dbReference type="PANTHER" id="PTHR42711">
    <property type="entry name" value="ABC TRANSPORTER ATP-BINDING PROTEIN"/>
    <property type="match status" value="1"/>
</dbReference>
<dbReference type="Gene3D" id="3.40.50.300">
    <property type="entry name" value="P-loop containing nucleotide triphosphate hydrolases"/>
    <property type="match status" value="1"/>
</dbReference>
<evidence type="ECO:0000256" key="1">
    <source>
        <dbReference type="ARBA" id="ARBA00005417"/>
    </source>
</evidence>
<dbReference type="InterPro" id="IPR050763">
    <property type="entry name" value="ABC_transporter_ATP-binding"/>
</dbReference>
<accession>A0A430JKH8</accession>
<comment type="similarity">
    <text evidence="1">Belongs to the ABC transporter superfamily.</text>
</comment>
<evidence type="ECO:0000256" key="3">
    <source>
        <dbReference type="ARBA" id="ARBA00022741"/>
    </source>
</evidence>
<evidence type="ECO:0000313" key="7">
    <source>
        <dbReference type="Proteomes" id="UP000276128"/>
    </source>
</evidence>
<dbReference type="InterPro" id="IPR003593">
    <property type="entry name" value="AAA+_ATPase"/>
</dbReference>
<dbReference type="SMART" id="SM00382">
    <property type="entry name" value="AAA"/>
    <property type="match status" value="1"/>
</dbReference>
<keyword evidence="2" id="KW-0813">Transport</keyword>
<evidence type="ECO:0000259" key="5">
    <source>
        <dbReference type="PROSITE" id="PS50893"/>
    </source>
</evidence>